<proteinExistence type="predicted"/>
<protein>
    <submittedName>
        <fullName evidence="3">Adsorption protein B</fullName>
    </submittedName>
</protein>
<name>A0A840YR64_9SPHN</name>
<dbReference type="InterPro" id="IPR001173">
    <property type="entry name" value="Glyco_trans_2-like"/>
</dbReference>
<gene>
    <name evidence="3" type="ORF">FHT02_003214</name>
</gene>
<dbReference type="AlphaFoldDB" id="A0A840YR64"/>
<feature type="transmembrane region" description="Helical" evidence="1">
    <location>
        <begin position="228"/>
        <end position="248"/>
    </location>
</feature>
<evidence type="ECO:0000313" key="4">
    <source>
        <dbReference type="Proteomes" id="UP000527143"/>
    </source>
</evidence>
<keyword evidence="1" id="KW-1133">Transmembrane helix</keyword>
<comment type="caution">
    <text evidence="3">The sequence shown here is derived from an EMBL/GenBank/DDBJ whole genome shotgun (WGS) entry which is preliminary data.</text>
</comment>
<keyword evidence="1" id="KW-0472">Membrane</keyword>
<dbReference type="EMBL" id="JACIJF010000011">
    <property type="protein sequence ID" value="MBB5711961.1"/>
    <property type="molecule type" value="Genomic_DNA"/>
</dbReference>
<evidence type="ECO:0000313" key="3">
    <source>
        <dbReference type="EMBL" id="MBB5711961.1"/>
    </source>
</evidence>
<sequence length="349" mass="38052">MMLADPRVRIVVGSAPGPTTKAACLNAIWGAMRADEACEGRVFAAVMLHDAEDIVHPCELAVVADLIDRYAAVQIPVLPLRHPDSLFVSGHYLDEFAEAHGKQLLVRQAIGAGLPLAGVGCAIRRDFMDAIAARRSGLPFDASSLTEDYELGLTIGAMGGRTILARTTDPRTGDAVAVRAYFPHQVHAAIRQKARWMTGIALAGWDRTGWARSLHIGDHWMRMRDRRATLAIPVLVVAYGALILWILSWTGHALFGGSAQSLSSTLQWILLMNAGLLAWRTAVRALFVHRAYCWREALLSIPRTLVANYISLFAAQRALSLYIDILAGAAPRWDKTAHHFPDDANLVGA</sequence>
<feature type="transmembrane region" description="Helical" evidence="1">
    <location>
        <begin position="268"/>
        <end position="287"/>
    </location>
</feature>
<keyword evidence="4" id="KW-1185">Reference proteome</keyword>
<reference evidence="3 4" key="1">
    <citation type="submission" date="2020-08" db="EMBL/GenBank/DDBJ databases">
        <title>Genomic Encyclopedia of Type Strains, Phase IV (KMG-IV): sequencing the most valuable type-strain genomes for metagenomic binning, comparative biology and taxonomic classification.</title>
        <authorList>
            <person name="Goeker M."/>
        </authorList>
    </citation>
    <scope>NUCLEOTIDE SEQUENCE [LARGE SCALE GENOMIC DNA]</scope>
    <source>
        <strain evidence="3 4">DSM 26736</strain>
    </source>
</reference>
<dbReference type="Pfam" id="PF13632">
    <property type="entry name" value="Glyco_trans_2_3"/>
    <property type="match status" value="1"/>
</dbReference>
<keyword evidence="1" id="KW-0812">Transmembrane</keyword>
<dbReference type="Proteomes" id="UP000527143">
    <property type="component" value="Unassembled WGS sequence"/>
</dbReference>
<feature type="domain" description="Glycosyltransferase 2-like" evidence="2">
    <location>
        <begin position="46"/>
        <end position="279"/>
    </location>
</feature>
<dbReference type="SUPFAM" id="SSF53448">
    <property type="entry name" value="Nucleotide-diphospho-sugar transferases"/>
    <property type="match status" value="1"/>
</dbReference>
<evidence type="ECO:0000259" key="2">
    <source>
        <dbReference type="Pfam" id="PF13632"/>
    </source>
</evidence>
<accession>A0A840YR64</accession>
<organism evidence="3 4">
    <name type="scientific">Sphingomonas xinjiangensis</name>
    <dbReference type="NCBI Taxonomy" id="643568"/>
    <lineage>
        <taxon>Bacteria</taxon>
        <taxon>Pseudomonadati</taxon>
        <taxon>Pseudomonadota</taxon>
        <taxon>Alphaproteobacteria</taxon>
        <taxon>Sphingomonadales</taxon>
        <taxon>Sphingomonadaceae</taxon>
        <taxon>Sphingomonas</taxon>
    </lineage>
</organism>
<evidence type="ECO:0000256" key="1">
    <source>
        <dbReference type="SAM" id="Phobius"/>
    </source>
</evidence>
<dbReference type="InterPro" id="IPR029044">
    <property type="entry name" value="Nucleotide-diphossugar_trans"/>
</dbReference>